<accession>A0ACB8DYA6</accession>
<sequence>MASRNRKALSLDEKLDSLNAIDKQPARKRVDIAKGLRLPLSTLNSIVSKWAEIEGNATLFGDKAKQAHGAKYGNLDEALLTWFKQARAAGVNFDSSILREKAMKIADRLGIIDFVASNCWIDCFQKRHDIAYRAVSGEAVSVNLDTVDDCKATFSSIIEGEVETAMVQAEDPEESAAATSDQELSVATDTLGAIGVSDDYVAVDATIVMLECQSNVEIVANLVASDDAHACNDDDEHKPQDSGDLTDPRFAESLLRRYVAPQRDADSNVAFQAIEKCMVLSSEQKKWQASILDFF</sequence>
<dbReference type="Proteomes" id="UP000821865">
    <property type="component" value="Chromosome 1"/>
</dbReference>
<reference evidence="1" key="1">
    <citation type="submission" date="2020-05" db="EMBL/GenBank/DDBJ databases">
        <title>Large-scale comparative analyses of tick genomes elucidate their genetic diversity and vector capacities.</title>
        <authorList>
            <person name="Jia N."/>
            <person name="Wang J."/>
            <person name="Shi W."/>
            <person name="Du L."/>
            <person name="Sun Y."/>
            <person name="Zhan W."/>
            <person name="Jiang J."/>
            <person name="Wang Q."/>
            <person name="Zhang B."/>
            <person name="Ji P."/>
            <person name="Sakyi L.B."/>
            <person name="Cui X."/>
            <person name="Yuan T."/>
            <person name="Jiang B."/>
            <person name="Yang W."/>
            <person name="Lam T.T.-Y."/>
            <person name="Chang Q."/>
            <person name="Ding S."/>
            <person name="Wang X."/>
            <person name="Zhu J."/>
            <person name="Ruan X."/>
            <person name="Zhao L."/>
            <person name="Wei J."/>
            <person name="Que T."/>
            <person name="Du C."/>
            <person name="Cheng J."/>
            <person name="Dai P."/>
            <person name="Han X."/>
            <person name="Huang E."/>
            <person name="Gao Y."/>
            <person name="Liu J."/>
            <person name="Shao H."/>
            <person name="Ye R."/>
            <person name="Li L."/>
            <person name="Wei W."/>
            <person name="Wang X."/>
            <person name="Wang C."/>
            <person name="Yang T."/>
            <person name="Huo Q."/>
            <person name="Li W."/>
            <person name="Guo W."/>
            <person name="Chen H."/>
            <person name="Zhou L."/>
            <person name="Ni X."/>
            <person name="Tian J."/>
            <person name="Zhou Y."/>
            <person name="Sheng Y."/>
            <person name="Liu T."/>
            <person name="Pan Y."/>
            <person name="Xia L."/>
            <person name="Li J."/>
            <person name="Zhao F."/>
            <person name="Cao W."/>
        </authorList>
    </citation>
    <scope>NUCLEOTIDE SEQUENCE</scope>
    <source>
        <strain evidence="1">Dsil-2018</strain>
    </source>
</reference>
<evidence type="ECO:0000313" key="1">
    <source>
        <dbReference type="EMBL" id="KAH7979250.1"/>
    </source>
</evidence>
<proteinExistence type="predicted"/>
<protein>
    <submittedName>
        <fullName evidence="1">Uncharacterized protein</fullName>
    </submittedName>
</protein>
<comment type="caution">
    <text evidence="1">The sequence shown here is derived from an EMBL/GenBank/DDBJ whole genome shotgun (WGS) entry which is preliminary data.</text>
</comment>
<keyword evidence="2" id="KW-1185">Reference proteome</keyword>
<evidence type="ECO:0000313" key="2">
    <source>
        <dbReference type="Proteomes" id="UP000821865"/>
    </source>
</evidence>
<gene>
    <name evidence="1" type="ORF">HPB49_008816</name>
</gene>
<dbReference type="EMBL" id="CM023470">
    <property type="protein sequence ID" value="KAH7979250.1"/>
    <property type="molecule type" value="Genomic_DNA"/>
</dbReference>
<name>A0ACB8DYA6_DERSI</name>
<organism evidence="1 2">
    <name type="scientific">Dermacentor silvarum</name>
    <name type="common">Tick</name>
    <dbReference type="NCBI Taxonomy" id="543639"/>
    <lineage>
        <taxon>Eukaryota</taxon>
        <taxon>Metazoa</taxon>
        <taxon>Ecdysozoa</taxon>
        <taxon>Arthropoda</taxon>
        <taxon>Chelicerata</taxon>
        <taxon>Arachnida</taxon>
        <taxon>Acari</taxon>
        <taxon>Parasitiformes</taxon>
        <taxon>Ixodida</taxon>
        <taxon>Ixodoidea</taxon>
        <taxon>Ixodidae</taxon>
        <taxon>Rhipicephalinae</taxon>
        <taxon>Dermacentor</taxon>
    </lineage>
</organism>